<evidence type="ECO:0000313" key="16">
    <source>
        <dbReference type="Ensembl" id="ENSCSRP00000000210.1"/>
    </source>
</evidence>
<dbReference type="Pfam" id="PF13927">
    <property type="entry name" value="Ig_3"/>
    <property type="match status" value="2"/>
</dbReference>
<name>A0A8C3RLI6_CHESE</name>
<comment type="subcellular location">
    <subcellularLocation>
        <location evidence="1">Cell membrane</location>
        <topology evidence="1">Lipid-anchor</topology>
        <topology evidence="1">GPI-anchor</topology>
    </subcellularLocation>
</comment>
<sequence length="352" mass="38960">MCRELLAELQLNHLVYPIAHYFFVIASLINNNCTKLQWSLYIFILIINLFLPLVIHRCYLEDGASKGAWLNRSSIIFAGGDKWSVDPRVSIATANKREYSLQIQDVDVTDDGPYTCSVQTQHTPRTMQVHLTVQVSPKISRISTDIVVNEGSNVTLICLATGKPEPSISWRHISPSAKPFENGQYLDIYGITRDQAGEYECSAENEVSVPDVKKVKVTVNFAPTIQELKSSGGMLGGNGLIRCESAGVPAPVFEWYKGERKLINGKHGITIKNYSTRSLLTVTNVTEEHFGNYTCVAANKLGVTNASLPLNPPSTAQYGITGGAEVLFSCWYLVLTLSSFTSIFYLKNIILQ</sequence>
<dbReference type="FunFam" id="2.60.40.10:FF:000113">
    <property type="entry name" value="Opioid-binding protein/cell adhesion molecule"/>
    <property type="match status" value="1"/>
</dbReference>
<dbReference type="InterPro" id="IPR050876">
    <property type="entry name" value="IgLON_domain"/>
</dbReference>
<evidence type="ECO:0000256" key="5">
    <source>
        <dbReference type="ARBA" id="ARBA00022737"/>
    </source>
</evidence>
<evidence type="ECO:0000256" key="6">
    <source>
        <dbReference type="ARBA" id="ARBA00022889"/>
    </source>
</evidence>
<evidence type="ECO:0000313" key="17">
    <source>
        <dbReference type="Proteomes" id="UP000694403"/>
    </source>
</evidence>
<keyword evidence="11" id="KW-0393">Immunoglobulin domain</keyword>
<dbReference type="SMART" id="SM00409">
    <property type="entry name" value="IG"/>
    <property type="match status" value="3"/>
</dbReference>
<dbReference type="PANTHER" id="PTHR42757:SF6">
    <property type="entry name" value="NEURONAL GROWTH REGULATOR 1"/>
    <property type="match status" value="1"/>
</dbReference>
<accession>A0A8C3RLI6</accession>
<dbReference type="SUPFAM" id="SSF48726">
    <property type="entry name" value="Immunoglobulin"/>
    <property type="match status" value="3"/>
</dbReference>
<keyword evidence="6" id="KW-0130">Cell adhesion</keyword>
<evidence type="ECO:0000256" key="14">
    <source>
        <dbReference type="SAM" id="Phobius"/>
    </source>
</evidence>
<dbReference type="AlphaFoldDB" id="A0A8C3RLI6"/>
<keyword evidence="14" id="KW-1133">Transmembrane helix</keyword>
<reference evidence="16" key="2">
    <citation type="submission" date="2025-09" db="UniProtKB">
        <authorList>
            <consortium name="Ensembl"/>
        </authorList>
    </citation>
    <scope>IDENTIFICATION</scope>
</reference>
<keyword evidence="17" id="KW-1185">Reference proteome</keyword>
<dbReference type="FunFam" id="2.60.40.10:FF:000013">
    <property type="entry name" value="cell adhesion molecule 1 isoform X1"/>
    <property type="match status" value="1"/>
</dbReference>
<dbReference type="GO" id="GO:0005886">
    <property type="term" value="C:plasma membrane"/>
    <property type="evidence" value="ECO:0007669"/>
    <property type="project" value="UniProtKB-SubCell"/>
</dbReference>
<feature type="transmembrane region" description="Helical" evidence="14">
    <location>
        <begin position="14"/>
        <end position="31"/>
    </location>
</feature>
<feature type="domain" description="Ig-like" evidence="15">
    <location>
        <begin position="223"/>
        <end position="311"/>
    </location>
</feature>
<dbReference type="GO" id="GO:0098552">
    <property type="term" value="C:side of membrane"/>
    <property type="evidence" value="ECO:0007669"/>
    <property type="project" value="UniProtKB-KW"/>
</dbReference>
<dbReference type="InterPro" id="IPR003598">
    <property type="entry name" value="Ig_sub2"/>
</dbReference>
<evidence type="ECO:0000256" key="4">
    <source>
        <dbReference type="ARBA" id="ARBA00022729"/>
    </source>
</evidence>
<evidence type="ECO:0000256" key="8">
    <source>
        <dbReference type="ARBA" id="ARBA00023157"/>
    </source>
</evidence>
<keyword evidence="14" id="KW-0812">Transmembrane</keyword>
<dbReference type="Gene3D" id="2.60.40.10">
    <property type="entry name" value="Immunoglobulins"/>
    <property type="match status" value="3"/>
</dbReference>
<keyword evidence="2" id="KW-1003">Cell membrane</keyword>
<dbReference type="Proteomes" id="UP000694403">
    <property type="component" value="Unplaced"/>
</dbReference>
<dbReference type="Ensembl" id="ENSCSRT00000000217.1">
    <property type="protein sequence ID" value="ENSCSRP00000000210.1"/>
    <property type="gene ID" value="ENSCSRG00000000165.1"/>
</dbReference>
<dbReference type="InterPro" id="IPR036179">
    <property type="entry name" value="Ig-like_dom_sf"/>
</dbReference>
<evidence type="ECO:0000256" key="10">
    <source>
        <dbReference type="ARBA" id="ARBA00023288"/>
    </source>
</evidence>
<keyword evidence="7 14" id="KW-0472">Membrane</keyword>
<dbReference type="InterPro" id="IPR013783">
    <property type="entry name" value="Ig-like_fold"/>
</dbReference>
<evidence type="ECO:0000256" key="12">
    <source>
        <dbReference type="ARBA" id="ARBA00037995"/>
    </source>
</evidence>
<protein>
    <recommendedName>
        <fullName evidence="13">Neuronal growth regulator 1</fullName>
    </recommendedName>
</protein>
<evidence type="ECO:0000256" key="3">
    <source>
        <dbReference type="ARBA" id="ARBA00022622"/>
    </source>
</evidence>
<dbReference type="GO" id="GO:0007155">
    <property type="term" value="P:cell adhesion"/>
    <property type="evidence" value="ECO:0007669"/>
    <property type="project" value="UniProtKB-KW"/>
</dbReference>
<feature type="domain" description="Ig-like" evidence="15">
    <location>
        <begin position="137"/>
        <end position="218"/>
    </location>
</feature>
<proteinExistence type="inferred from homology"/>
<dbReference type="InterPro" id="IPR003599">
    <property type="entry name" value="Ig_sub"/>
</dbReference>
<keyword evidence="3" id="KW-0336">GPI-anchor</keyword>
<evidence type="ECO:0000256" key="2">
    <source>
        <dbReference type="ARBA" id="ARBA00022475"/>
    </source>
</evidence>
<evidence type="ECO:0000256" key="1">
    <source>
        <dbReference type="ARBA" id="ARBA00004609"/>
    </source>
</evidence>
<feature type="domain" description="Ig-like" evidence="15">
    <location>
        <begin position="58"/>
        <end position="132"/>
    </location>
</feature>
<reference evidence="16" key="1">
    <citation type="submission" date="2025-08" db="UniProtKB">
        <authorList>
            <consortium name="Ensembl"/>
        </authorList>
    </citation>
    <scope>IDENTIFICATION</scope>
</reference>
<dbReference type="PANTHER" id="PTHR42757">
    <property type="entry name" value="IGLON FAMILY OF IMMUNOGLOBULIN SUPERFAMILY-RELATED"/>
    <property type="match status" value="1"/>
</dbReference>
<organism evidence="16 17">
    <name type="scientific">Chelydra serpentina</name>
    <name type="common">Snapping turtle</name>
    <name type="synonym">Testudo serpentina</name>
    <dbReference type="NCBI Taxonomy" id="8475"/>
    <lineage>
        <taxon>Eukaryota</taxon>
        <taxon>Metazoa</taxon>
        <taxon>Chordata</taxon>
        <taxon>Craniata</taxon>
        <taxon>Vertebrata</taxon>
        <taxon>Euteleostomi</taxon>
        <taxon>Archelosauria</taxon>
        <taxon>Testudinata</taxon>
        <taxon>Testudines</taxon>
        <taxon>Cryptodira</taxon>
        <taxon>Durocryptodira</taxon>
        <taxon>Americhelydia</taxon>
        <taxon>Chelydroidea</taxon>
        <taxon>Chelydridae</taxon>
        <taxon>Chelydra</taxon>
    </lineage>
</organism>
<dbReference type="CDD" id="cd00096">
    <property type="entry name" value="Ig"/>
    <property type="match status" value="1"/>
</dbReference>
<evidence type="ECO:0000256" key="9">
    <source>
        <dbReference type="ARBA" id="ARBA00023180"/>
    </source>
</evidence>
<keyword evidence="9" id="KW-0325">Glycoprotein</keyword>
<dbReference type="FunFam" id="2.60.40.10:FF:000305">
    <property type="entry name" value="neurotrimin isoform X2"/>
    <property type="match status" value="1"/>
</dbReference>
<evidence type="ECO:0000259" key="15">
    <source>
        <dbReference type="PROSITE" id="PS50835"/>
    </source>
</evidence>
<dbReference type="InterPro" id="IPR013098">
    <property type="entry name" value="Ig_I-set"/>
</dbReference>
<dbReference type="Pfam" id="PF07679">
    <property type="entry name" value="I-set"/>
    <property type="match status" value="1"/>
</dbReference>
<keyword evidence="4" id="KW-0732">Signal</keyword>
<keyword evidence="5" id="KW-0677">Repeat</keyword>
<comment type="similarity">
    <text evidence="12">Belongs to the immunoglobulin superfamily. IgLON family.</text>
</comment>
<dbReference type="SMART" id="SM00408">
    <property type="entry name" value="IGc2"/>
    <property type="match status" value="2"/>
</dbReference>
<evidence type="ECO:0000256" key="7">
    <source>
        <dbReference type="ARBA" id="ARBA00023136"/>
    </source>
</evidence>
<evidence type="ECO:0000256" key="11">
    <source>
        <dbReference type="ARBA" id="ARBA00023319"/>
    </source>
</evidence>
<feature type="transmembrane region" description="Helical" evidence="14">
    <location>
        <begin position="38"/>
        <end position="55"/>
    </location>
</feature>
<evidence type="ECO:0000256" key="13">
    <source>
        <dbReference type="ARBA" id="ARBA00041100"/>
    </source>
</evidence>
<dbReference type="InterPro" id="IPR007110">
    <property type="entry name" value="Ig-like_dom"/>
</dbReference>
<keyword evidence="10" id="KW-0449">Lipoprotein</keyword>
<dbReference type="PROSITE" id="PS50835">
    <property type="entry name" value="IG_LIKE"/>
    <property type="match status" value="3"/>
</dbReference>
<keyword evidence="8" id="KW-1015">Disulfide bond</keyword>